<protein>
    <submittedName>
        <fullName evidence="1">Uncharacterized protein</fullName>
    </submittedName>
</protein>
<keyword evidence="2" id="KW-1185">Reference proteome</keyword>
<evidence type="ECO:0000313" key="1">
    <source>
        <dbReference type="EMBL" id="KAK3860996.1"/>
    </source>
</evidence>
<dbReference type="AlphaFoldDB" id="A0AAE1ET61"/>
<comment type="caution">
    <text evidence="1">The sequence shown here is derived from an EMBL/GenBank/DDBJ whole genome shotgun (WGS) entry which is preliminary data.</text>
</comment>
<dbReference type="EMBL" id="JAWQEG010004590">
    <property type="protein sequence ID" value="KAK3860996.1"/>
    <property type="molecule type" value="Genomic_DNA"/>
</dbReference>
<proteinExistence type="predicted"/>
<reference evidence="1" key="1">
    <citation type="submission" date="2023-10" db="EMBL/GenBank/DDBJ databases">
        <title>Genome assemblies of two species of porcelain crab, Petrolisthes cinctipes and Petrolisthes manimaculis (Anomura: Porcellanidae).</title>
        <authorList>
            <person name="Angst P."/>
        </authorList>
    </citation>
    <scope>NUCLEOTIDE SEQUENCE</scope>
    <source>
        <strain evidence="1">PB745_01</strain>
        <tissue evidence="1">Gill</tissue>
    </source>
</reference>
<name>A0AAE1ET61_PETCI</name>
<evidence type="ECO:0000313" key="2">
    <source>
        <dbReference type="Proteomes" id="UP001286313"/>
    </source>
</evidence>
<gene>
    <name evidence="1" type="ORF">Pcinc_032991</name>
</gene>
<organism evidence="1 2">
    <name type="scientific">Petrolisthes cinctipes</name>
    <name type="common">Flat porcelain crab</name>
    <dbReference type="NCBI Taxonomy" id="88211"/>
    <lineage>
        <taxon>Eukaryota</taxon>
        <taxon>Metazoa</taxon>
        <taxon>Ecdysozoa</taxon>
        <taxon>Arthropoda</taxon>
        <taxon>Crustacea</taxon>
        <taxon>Multicrustacea</taxon>
        <taxon>Malacostraca</taxon>
        <taxon>Eumalacostraca</taxon>
        <taxon>Eucarida</taxon>
        <taxon>Decapoda</taxon>
        <taxon>Pleocyemata</taxon>
        <taxon>Anomura</taxon>
        <taxon>Galatheoidea</taxon>
        <taxon>Porcellanidae</taxon>
        <taxon>Petrolisthes</taxon>
    </lineage>
</organism>
<sequence length="107" mass="11948">MSYSMEIYHLAALVSASTAAITVDPEAEDYTPHSNSSSSHYNIYVPLQEYIQRKMCSLQYPLSPTPTKQHTADQDLNEAFLLLLTTYSTPEEGKKTRACSGRSKGRN</sequence>
<dbReference type="Proteomes" id="UP001286313">
    <property type="component" value="Unassembled WGS sequence"/>
</dbReference>
<accession>A0AAE1ET61</accession>